<reference evidence="2 3" key="1">
    <citation type="journal article" date="2020" name="Nature">
        <title>Bacterial chemolithoautotrophy via manganese oxidation.</title>
        <authorList>
            <person name="Yu H."/>
            <person name="Leadbetter J.R."/>
        </authorList>
    </citation>
    <scope>NUCLEOTIDE SEQUENCE [LARGE SCALE GENOMIC DNA]</scope>
    <source>
        <strain evidence="2 3">Mn-1</strain>
    </source>
</reference>
<comment type="caution">
    <text evidence="2">The sequence shown here is derived from an EMBL/GenBank/DDBJ whole genome shotgun (WGS) entry which is preliminary data.</text>
</comment>
<dbReference type="Proteomes" id="UP000534783">
    <property type="component" value="Unassembled WGS sequence"/>
</dbReference>
<sequence>MPRQKVLLDVTHVYDEEGGIEQVGDMPNIYDDEATPSGEPPPYSPFLPGYALEIPREMKADAASFEEFALRDDDAAPNGNARLTDRIPENREFLRFLLERDAEIYTEGFEVDYLETAETIGFEPKGPWSGYRSRNLAFFLKEEDARGYEEALQRYQAPEPETGKAA</sequence>
<dbReference type="EMBL" id="VTOW01000001">
    <property type="protein sequence ID" value="NKE69564.1"/>
    <property type="molecule type" value="Genomic_DNA"/>
</dbReference>
<feature type="region of interest" description="Disordered" evidence="1">
    <location>
        <begin position="22"/>
        <end position="47"/>
    </location>
</feature>
<gene>
    <name evidence="2" type="ORF">MNODULE_02205</name>
</gene>
<accession>A0A7X6I9Q6</accession>
<keyword evidence="3" id="KW-1185">Reference proteome</keyword>
<dbReference type="AlphaFoldDB" id="A0A7X6I9Q6"/>
<dbReference type="RefSeq" id="WP_168057860.1">
    <property type="nucleotide sequence ID" value="NZ_VTOW01000001.1"/>
</dbReference>
<evidence type="ECO:0000313" key="3">
    <source>
        <dbReference type="Proteomes" id="UP000534783"/>
    </source>
</evidence>
<organism evidence="2 3">
    <name type="scientific">Candidatus Manganitrophus noduliformans</name>
    <dbReference type="NCBI Taxonomy" id="2606439"/>
    <lineage>
        <taxon>Bacteria</taxon>
        <taxon>Pseudomonadati</taxon>
        <taxon>Nitrospirota</taxon>
        <taxon>Nitrospiria</taxon>
        <taxon>Candidatus Troglogloeales</taxon>
        <taxon>Candidatus Manganitrophaceae</taxon>
        <taxon>Candidatus Manganitrophus</taxon>
    </lineage>
</organism>
<protein>
    <submittedName>
        <fullName evidence="2">Uncharacterized protein</fullName>
    </submittedName>
</protein>
<proteinExistence type="predicted"/>
<evidence type="ECO:0000313" key="2">
    <source>
        <dbReference type="EMBL" id="NKE69564.1"/>
    </source>
</evidence>
<name>A0A7X6I9Q6_9BACT</name>
<evidence type="ECO:0000256" key="1">
    <source>
        <dbReference type="SAM" id="MobiDB-lite"/>
    </source>
</evidence>